<evidence type="ECO:0000256" key="3">
    <source>
        <dbReference type="ARBA" id="ARBA00022490"/>
    </source>
</evidence>
<dbReference type="InterPro" id="IPR001497">
    <property type="entry name" value="MethylDNA_cys_MeTrfase_AS"/>
</dbReference>
<dbReference type="EC" id="2.1.1.63" evidence="9"/>
<dbReference type="PROSITE" id="PS00374">
    <property type="entry name" value="MGMT"/>
    <property type="match status" value="1"/>
</dbReference>
<comment type="miscellaneous">
    <text evidence="9">This enzyme catalyzes only one turnover and therefore is not strictly catalytic. According to one definition, an enzyme is a biocatalyst that acts repeatedly and over many reaction cycles.</text>
</comment>
<dbReference type="PANTHER" id="PTHR10815">
    <property type="entry name" value="METHYLATED-DNA--PROTEIN-CYSTEINE METHYLTRANSFERASE"/>
    <property type="match status" value="1"/>
</dbReference>
<dbReference type="GO" id="GO:0032259">
    <property type="term" value="P:methylation"/>
    <property type="evidence" value="ECO:0007669"/>
    <property type="project" value="UniProtKB-KW"/>
</dbReference>
<accession>A0A7T0G161</accession>
<keyword evidence="5 9" id="KW-0808">Transferase</keyword>
<dbReference type="HAMAP" id="MF_00772">
    <property type="entry name" value="OGT"/>
    <property type="match status" value="1"/>
</dbReference>
<comment type="subcellular location">
    <subcellularLocation>
        <location evidence="9">Cytoplasm</location>
    </subcellularLocation>
</comment>
<dbReference type="Pfam" id="PF02870">
    <property type="entry name" value="Methyltransf_1N"/>
    <property type="match status" value="1"/>
</dbReference>
<dbReference type="InterPro" id="IPR036388">
    <property type="entry name" value="WH-like_DNA-bd_sf"/>
</dbReference>
<keyword evidence="6 9" id="KW-0227">DNA damage</keyword>
<evidence type="ECO:0000256" key="4">
    <source>
        <dbReference type="ARBA" id="ARBA00022603"/>
    </source>
</evidence>
<evidence type="ECO:0000256" key="5">
    <source>
        <dbReference type="ARBA" id="ARBA00022679"/>
    </source>
</evidence>
<proteinExistence type="inferred from homology"/>
<name>A0A7T0G161_9BACT</name>
<feature type="domain" description="Methylguanine DNA methyltransferase ribonuclease-like" evidence="11">
    <location>
        <begin position="15"/>
        <end position="91"/>
    </location>
</feature>
<dbReference type="InterPro" id="IPR014048">
    <property type="entry name" value="MethylDNA_cys_MeTrfase_DNA-bd"/>
</dbReference>
<dbReference type="AlphaFoldDB" id="A0A7T0G161"/>
<dbReference type="NCBIfam" id="TIGR00589">
    <property type="entry name" value="ogt"/>
    <property type="match status" value="1"/>
</dbReference>
<comment type="catalytic activity">
    <reaction evidence="1 9">
        <text>a 4-O-methyl-thymidine in DNA + L-cysteinyl-[protein] = a thymidine in DNA + S-methyl-L-cysteinyl-[protein]</text>
        <dbReference type="Rhea" id="RHEA:53428"/>
        <dbReference type="Rhea" id="RHEA-COMP:10131"/>
        <dbReference type="Rhea" id="RHEA-COMP:10132"/>
        <dbReference type="Rhea" id="RHEA-COMP:13555"/>
        <dbReference type="Rhea" id="RHEA-COMP:13556"/>
        <dbReference type="ChEBI" id="CHEBI:29950"/>
        <dbReference type="ChEBI" id="CHEBI:82612"/>
        <dbReference type="ChEBI" id="CHEBI:137386"/>
        <dbReference type="ChEBI" id="CHEBI:137387"/>
        <dbReference type="EC" id="2.1.1.63"/>
    </reaction>
</comment>
<gene>
    <name evidence="12" type="ORF">G3M70_15735</name>
</gene>
<evidence type="ECO:0000256" key="8">
    <source>
        <dbReference type="ARBA" id="ARBA00049348"/>
    </source>
</evidence>
<dbReference type="SUPFAM" id="SSF46767">
    <property type="entry name" value="Methylated DNA-protein cysteine methyltransferase, C-terminal domain"/>
    <property type="match status" value="1"/>
</dbReference>
<dbReference type="Pfam" id="PF01035">
    <property type="entry name" value="DNA_binding_1"/>
    <property type="match status" value="1"/>
</dbReference>
<feature type="active site" description="Nucleophile; methyl group acceptor" evidence="9">
    <location>
        <position position="147"/>
    </location>
</feature>
<evidence type="ECO:0000259" key="10">
    <source>
        <dbReference type="Pfam" id="PF01035"/>
    </source>
</evidence>
<dbReference type="FunFam" id="1.10.10.10:FF:000214">
    <property type="entry name" value="Methylated-DNA--protein-cysteine methyltransferase"/>
    <property type="match status" value="1"/>
</dbReference>
<dbReference type="InterPro" id="IPR023546">
    <property type="entry name" value="MGMT"/>
</dbReference>
<evidence type="ECO:0000313" key="13">
    <source>
        <dbReference type="Proteomes" id="UP000594688"/>
    </source>
</evidence>
<sequence length="176" mass="19802">MRKPGTGPFKAQKFYFTIFESPMGDLGLVSSEKGLCEVRTRIRNRNSFITYLKKSYPEIPQENPVKLETVIRQLEEYFAGKRQKFTCKLDLNQGTDFQQKVWKALQSIPHGDTRSYAWIAEAIGQPKAVRAVGGANGKNPIPIIVPCHRIIRKDGSIGGYTGGLNKKRFLLELEGA</sequence>
<comment type="similarity">
    <text evidence="2 9">Belongs to the MGMT family.</text>
</comment>
<dbReference type="Proteomes" id="UP000594688">
    <property type="component" value="Chromosome"/>
</dbReference>
<evidence type="ECO:0000256" key="6">
    <source>
        <dbReference type="ARBA" id="ARBA00022763"/>
    </source>
</evidence>
<dbReference type="InterPro" id="IPR008332">
    <property type="entry name" value="MethylG_MeTrfase_N"/>
</dbReference>
<comment type="catalytic activity">
    <reaction evidence="8 9">
        <text>a 6-O-methyl-2'-deoxyguanosine in DNA + L-cysteinyl-[protein] = S-methyl-L-cysteinyl-[protein] + a 2'-deoxyguanosine in DNA</text>
        <dbReference type="Rhea" id="RHEA:24000"/>
        <dbReference type="Rhea" id="RHEA-COMP:10131"/>
        <dbReference type="Rhea" id="RHEA-COMP:10132"/>
        <dbReference type="Rhea" id="RHEA-COMP:11367"/>
        <dbReference type="Rhea" id="RHEA-COMP:11368"/>
        <dbReference type="ChEBI" id="CHEBI:29950"/>
        <dbReference type="ChEBI" id="CHEBI:82612"/>
        <dbReference type="ChEBI" id="CHEBI:85445"/>
        <dbReference type="ChEBI" id="CHEBI:85448"/>
        <dbReference type="EC" id="2.1.1.63"/>
    </reaction>
</comment>
<dbReference type="GO" id="GO:0005737">
    <property type="term" value="C:cytoplasm"/>
    <property type="evidence" value="ECO:0007669"/>
    <property type="project" value="UniProtKB-SubCell"/>
</dbReference>
<protein>
    <recommendedName>
        <fullName evidence="9">Methylated-DNA--protein-cysteine methyltransferase</fullName>
        <ecNumber evidence="9">2.1.1.63</ecNumber>
    </recommendedName>
    <alternativeName>
        <fullName evidence="9">6-O-methylguanine-DNA methyltransferase</fullName>
        <shortName evidence="9">MGMT</shortName>
    </alternativeName>
    <alternativeName>
        <fullName evidence="9">O-6-methylguanine-DNA-alkyltransferase</fullName>
    </alternativeName>
</protein>
<dbReference type="InterPro" id="IPR036631">
    <property type="entry name" value="MGMT_N_sf"/>
</dbReference>
<comment type="function">
    <text evidence="9">Involved in the cellular defense against the biological effects of O6-methylguanine (O6-MeG) and O4-methylthymine (O4-MeT) in DNA. Repairs the methylated nucleobase in DNA by stoichiometrically transferring the methyl group to a cysteine residue in the enzyme. This is a suicide reaction: the enzyme is irreversibly inactivated.</text>
</comment>
<reference evidence="12 13" key="1">
    <citation type="submission" date="2020-02" db="EMBL/GenBank/DDBJ databases">
        <title>Genomic and physiological characterization of two novel Nitrospinaceae genera.</title>
        <authorList>
            <person name="Mueller A.J."/>
            <person name="Jung M.-Y."/>
            <person name="Strachan C.R."/>
            <person name="Herbold C.W."/>
            <person name="Kirkegaard R.H."/>
            <person name="Daims H."/>
        </authorList>
    </citation>
    <scope>NUCLEOTIDE SEQUENCE [LARGE SCALE GENOMIC DNA]</scope>
    <source>
        <strain evidence="12">EB</strain>
    </source>
</reference>
<dbReference type="Gene3D" id="3.30.160.70">
    <property type="entry name" value="Methylated DNA-protein cysteine methyltransferase domain"/>
    <property type="match status" value="1"/>
</dbReference>
<dbReference type="PANTHER" id="PTHR10815:SF5">
    <property type="entry name" value="METHYLATED-DNA--PROTEIN-CYSTEINE METHYLTRANSFERASE"/>
    <property type="match status" value="1"/>
</dbReference>
<organism evidence="12 13">
    <name type="scientific">Candidatus Nitronauta litoralis</name>
    <dbReference type="NCBI Taxonomy" id="2705533"/>
    <lineage>
        <taxon>Bacteria</taxon>
        <taxon>Pseudomonadati</taxon>
        <taxon>Nitrospinota/Tectimicrobiota group</taxon>
        <taxon>Nitrospinota</taxon>
        <taxon>Nitrospinia</taxon>
        <taxon>Nitrospinales</taxon>
        <taxon>Nitrospinaceae</taxon>
        <taxon>Candidatus Nitronauta</taxon>
    </lineage>
</organism>
<evidence type="ECO:0000256" key="2">
    <source>
        <dbReference type="ARBA" id="ARBA00008711"/>
    </source>
</evidence>
<dbReference type="EMBL" id="CP048685">
    <property type="protein sequence ID" value="QPJ63245.1"/>
    <property type="molecule type" value="Genomic_DNA"/>
</dbReference>
<dbReference type="InterPro" id="IPR036217">
    <property type="entry name" value="MethylDNA_cys_MeTrfase_DNAb"/>
</dbReference>
<evidence type="ECO:0000259" key="11">
    <source>
        <dbReference type="Pfam" id="PF02870"/>
    </source>
</evidence>
<dbReference type="CDD" id="cd06445">
    <property type="entry name" value="ATase"/>
    <property type="match status" value="1"/>
</dbReference>
<dbReference type="SUPFAM" id="SSF53155">
    <property type="entry name" value="Methylated DNA-protein cysteine methyltransferase domain"/>
    <property type="match status" value="1"/>
</dbReference>
<keyword evidence="4 9" id="KW-0489">Methyltransferase</keyword>
<evidence type="ECO:0000313" key="12">
    <source>
        <dbReference type="EMBL" id="QPJ63245.1"/>
    </source>
</evidence>
<evidence type="ECO:0000256" key="7">
    <source>
        <dbReference type="ARBA" id="ARBA00023204"/>
    </source>
</evidence>
<keyword evidence="3 9" id="KW-0963">Cytoplasm</keyword>
<dbReference type="GO" id="GO:0006307">
    <property type="term" value="P:DNA alkylation repair"/>
    <property type="evidence" value="ECO:0007669"/>
    <property type="project" value="UniProtKB-UniRule"/>
</dbReference>
<dbReference type="KEGG" id="nli:G3M70_15735"/>
<evidence type="ECO:0000256" key="9">
    <source>
        <dbReference type="HAMAP-Rule" id="MF_00772"/>
    </source>
</evidence>
<dbReference type="Gene3D" id="1.10.10.10">
    <property type="entry name" value="Winged helix-like DNA-binding domain superfamily/Winged helix DNA-binding domain"/>
    <property type="match status" value="1"/>
</dbReference>
<dbReference type="GO" id="GO:0003908">
    <property type="term" value="F:methylated-DNA-[protein]-cysteine S-methyltransferase activity"/>
    <property type="evidence" value="ECO:0007669"/>
    <property type="project" value="UniProtKB-UniRule"/>
</dbReference>
<feature type="domain" description="Methylated-DNA-[protein]-cysteine S-methyltransferase DNA binding" evidence="10">
    <location>
        <begin position="96"/>
        <end position="176"/>
    </location>
</feature>
<evidence type="ECO:0000256" key="1">
    <source>
        <dbReference type="ARBA" id="ARBA00001286"/>
    </source>
</evidence>
<keyword evidence="7 9" id="KW-0234">DNA repair</keyword>